<dbReference type="Pfam" id="PF00069">
    <property type="entry name" value="Pkinase"/>
    <property type="match status" value="1"/>
</dbReference>
<keyword evidence="9" id="KW-1185">Reference proteome</keyword>
<evidence type="ECO:0000256" key="6">
    <source>
        <dbReference type="SAM" id="Phobius"/>
    </source>
</evidence>
<sequence length="620" mass="66821">MSDESISWAHTLADKAQTIAAIDRRLPVTRSEDGAERSFEGDLRDLVGPPAQVDLGRVLGEGGMGVVRLGTQRSLSRQVAVKSVKATGPEHAARLLREAWVTGYLEHPNIVPVYDIVLDQGAPLIVLKRIDGTEWSALLRDPAEVTRRFGVADVLAWHVGILVQVCNAVHYAHTKGIIHRDLKPENVMIGEFGEVYVLDWGIALSLTHDHGGRILRATDATEMAGTPVYMAPEMVLAPPSGLDERTDVYLLGAILFEIIAGSAPHLAETPLAVLLQAARSAPEIPADVDDELASIVRHAMARDRSARCASADALKKALTAYLEHRGSSLLARDAEARLVALREAIAAPPDAEHRVRVAALFSECRFALEHALARWPESPVAQRALREAQLAMVEHALASQAPERAREILATIATPPAELAQRVDEALSRASRAREEIEALAARGREADPAIHHRARARLNLAFGSVWVALPLLGLFGERIGAGTWSGLAGLHLVLAVSAIVAVVLGRDWIVATVFNRVAHLSFCVAVVATSALHAAAYLVGLEPSTSEVLSIAVWLGVSGMAVVALDVRLALIPLANLVALLVSARWPEVRYFAMSAALFVLLVNAQWLYREQGRRAASE</sequence>
<dbReference type="PROSITE" id="PS00107">
    <property type="entry name" value="PROTEIN_KINASE_ATP"/>
    <property type="match status" value="1"/>
</dbReference>
<evidence type="ECO:0000256" key="2">
    <source>
        <dbReference type="ARBA" id="ARBA00022741"/>
    </source>
</evidence>
<feature type="transmembrane region" description="Helical" evidence="6">
    <location>
        <begin position="488"/>
        <end position="506"/>
    </location>
</feature>
<evidence type="ECO:0000256" key="5">
    <source>
        <dbReference type="PROSITE-ProRule" id="PRU10141"/>
    </source>
</evidence>
<accession>A0A0F6SD76</accession>
<keyword evidence="6" id="KW-0472">Membrane</keyword>
<dbReference type="CDD" id="cd14014">
    <property type="entry name" value="STKc_PknB_like"/>
    <property type="match status" value="1"/>
</dbReference>
<feature type="transmembrane region" description="Helical" evidence="6">
    <location>
        <begin position="518"/>
        <end position="540"/>
    </location>
</feature>
<dbReference type="PROSITE" id="PS00108">
    <property type="entry name" value="PROTEIN_KINASE_ST"/>
    <property type="match status" value="1"/>
</dbReference>
<feature type="transmembrane region" description="Helical" evidence="6">
    <location>
        <begin position="552"/>
        <end position="572"/>
    </location>
</feature>
<gene>
    <name evidence="8" type="ORF">DB32_000107</name>
</gene>
<evidence type="ECO:0000259" key="7">
    <source>
        <dbReference type="PROSITE" id="PS50011"/>
    </source>
</evidence>
<keyword evidence="1" id="KW-0808">Transferase</keyword>
<dbReference type="InterPro" id="IPR017441">
    <property type="entry name" value="Protein_kinase_ATP_BS"/>
</dbReference>
<keyword evidence="6" id="KW-0812">Transmembrane</keyword>
<dbReference type="AlphaFoldDB" id="A0A0F6SD76"/>
<protein>
    <submittedName>
        <fullName evidence="8">Serine/threonine protein kinase</fullName>
    </submittedName>
</protein>
<feature type="domain" description="Protein kinase" evidence="7">
    <location>
        <begin position="53"/>
        <end position="322"/>
    </location>
</feature>
<dbReference type="GO" id="GO:0005524">
    <property type="term" value="F:ATP binding"/>
    <property type="evidence" value="ECO:0007669"/>
    <property type="project" value="UniProtKB-UniRule"/>
</dbReference>
<dbReference type="SUPFAM" id="SSF56112">
    <property type="entry name" value="Protein kinase-like (PK-like)"/>
    <property type="match status" value="1"/>
</dbReference>
<dbReference type="Gene3D" id="1.10.510.10">
    <property type="entry name" value="Transferase(Phosphotransferase) domain 1"/>
    <property type="match status" value="1"/>
</dbReference>
<dbReference type="PANTHER" id="PTHR43289:SF6">
    <property type="entry name" value="SERINE_THREONINE-PROTEIN KINASE NEKL-3"/>
    <property type="match status" value="1"/>
</dbReference>
<keyword evidence="6" id="KW-1133">Transmembrane helix</keyword>
<keyword evidence="2 5" id="KW-0547">Nucleotide-binding</keyword>
<evidence type="ECO:0000256" key="4">
    <source>
        <dbReference type="ARBA" id="ARBA00022840"/>
    </source>
</evidence>
<evidence type="ECO:0000313" key="8">
    <source>
        <dbReference type="EMBL" id="AKF02959.1"/>
    </source>
</evidence>
<evidence type="ECO:0000256" key="1">
    <source>
        <dbReference type="ARBA" id="ARBA00022679"/>
    </source>
</evidence>
<dbReference type="RefSeq" id="WP_053230445.1">
    <property type="nucleotide sequence ID" value="NZ_CP011125.1"/>
</dbReference>
<dbReference type="InterPro" id="IPR008271">
    <property type="entry name" value="Ser/Thr_kinase_AS"/>
</dbReference>
<proteinExistence type="predicted"/>
<dbReference type="STRING" id="927083.DB32_000107"/>
<feature type="binding site" evidence="5">
    <location>
        <position position="82"/>
    </location>
    <ligand>
        <name>ATP</name>
        <dbReference type="ChEBI" id="CHEBI:30616"/>
    </ligand>
</feature>
<keyword evidence="3 8" id="KW-0418">Kinase</keyword>
<reference evidence="8 9" key="1">
    <citation type="submission" date="2015-03" db="EMBL/GenBank/DDBJ databases">
        <title>Genome assembly of Sandaracinus amylolyticus DSM 53668.</title>
        <authorList>
            <person name="Sharma G."/>
            <person name="Subramanian S."/>
        </authorList>
    </citation>
    <scope>NUCLEOTIDE SEQUENCE [LARGE SCALE GENOMIC DNA]</scope>
    <source>
        <strain evidence="8 9">DSM 53668</strain>
    </source>
</reference>
<dbReference type="EMBL" id="CP011125">
    <property type="protein sequence ID" value="AKF02959.1"/>
    <property type="molecule type" value="Genomic_DNA"/>
</dbReference>
<feature type="transmembrane region" description="Helical" evidence="6">
    <location>
        <begin position="592"/>
        <end position="610"/>
    </location>
</feature>
<dbReference type="GO" id="GO:0004674">
    <property type="term" value="F:protein serine/threonine kinase activity"/>
    <property type="evidence" value="ECO:0007669"/>
    <property type="project" value="UniProtKB-KW"/>
</dbReference>
<dbReference type="InterPro" id="IPR000719">
    <property type="entry name" value="Prot_kinase_dom"/>
</dbReference>
<evidence type="ECO:0000313" key="9">
    <source>
        <dbReference type="Proteomes" id="UP000034883"/>
    </source>
</evidence>
<dbReference type="InterPro" id="IPR011009">
    <property type="entry name" value="Kinase-like_dom_sf"/>
</dbReference>
<keyword evidence="4 5" id="KW-0067">ATP-binding</keyword>
<dbReference type="SMART" id="SM00220">
    <property type="entry name" value="S_TKc"/>
    <property type="match status" value="1"/>
</dbReference>
<dbReference type="OrthoDB" id="279610at2"/>
<dbReference type="Proteomes" id="UP000034883">
    <property type="component" value="Chromosome"/>
</dbReference>
<evidence type="ECO:0000256" key="3">
    <source>
        <dbReference type="ARBA" id="ARBA00022777"/>
    </source>
</evidence>
<keyword evidence="8" id="KW-0723">Serine/threonine-protein kinase</keyword>
<dbReference type="PROSITE" id="PS50011">
    <property type="entry name" value="PROTEIN_KINASE_DOM"/>
    <property type="match status" value="1"/>
</dbReference>
<dbReference type="KEGG" id="samy:DB32_000107"/>
<name>A0A0F6SD76_9BACT</name>
<organism evidence="8 9">
    <name type="scientific">Sandaracinus amylolyticus</name>
    <dbReference type="NCBI Taxonomy" id="927083"/>
    <lineage>
        <taxon>Bacteria</taxon>
        <taxon>Pseudomonadati</taxon>
        <taxon>Myxococcota</taxon>
        <taxon>Polyangia</taxon>
        <taxon>Polyangiales</taxon>
        <taxon>Sandaracinaceae</taxon>
        <taxon>Sandaracinus</taxon>
    </lineage>
</organism>
<dbReference type="PANTHER" id="PTHR43289">
    <property type="entry name" value="MITOGEN-ACTIVATED PROTEIN KINASE KINASE KINASE 20-RELATED"/>
    <property type="match status" value="1"/>
</dbReference>